<dbReference type="Pfam" id="PF01551">
    <property type="entry name" value="Peptidase_M23"/>
    <property type="match status" value="1"/>
</dbReference>
<dbReference type="EMBL" id="MLJW01002463">
    <property type="protein sequence ID" value="OIQ74567.1"/>
    <property type="molecule type" value="Genomic_DNA"/>
</dbReference>
<dbReference type="GO" id="GO:0004222">
    <property type="term" value="F:metalloendopeptidase activity"/>
    <property type="evidence" value="ECO:0007669"/>
    <property type="project" value="TreeGrafter"/>
</dbReference>
<accession>A0A1J5Q3K0</accession>
<proteinExistence type="predicted"/>
<dbReference type="CDD" id="cd12797">
    <property type="entry name" value="M23_peptidase"/>
    <property type="match status" value="1"/>
</dbReference>
<dbReference type="SUPFAM" id="SSF51261">
    <property type="entry name" value="Duplicated hybrid motif"/>
    <property type="match status" value="1"/>
</dbReference>
<dbReference type="InterPro" id="IPR016047">
    <property type="entry name" value="M23ase_b-sheet_dom"/>
</dbReference>
<name>A0A1J5Q3K0_9ZZZZ</name>
<dbReference type="InterPro" id="IPR050570">
    <property type="entry name" value="Cell_wall_metabolism_enzyme"/>
</dbReference>
<reference evidence="2" key="1">
    <citation type="submission" date="2016-10" db="EMBL/GenBank/DDBJ databases">
        <title>Sequence of Gallionella enrichment culture.</title>
        <authorList>
            <person name="Poehlein A."/>
            <person name="Muehling M."/>
            <person name="Daniel R."/>
        </authorList>
    </citation>
    <scope>NUCLEOTIDE SEQUENCE</scope>
</reference>
<dbReference type="PANTHER" id="PTHR21666:SF285">
    <property type="entry name" value="M23 FAMILY METALLOPEPTIDASE"/>
    <property type="match status" value="1"/>
</dbReference>
<dbReference type="AlphaFoldDB" id="A0A1J5Q3K0"/>
<dbReference type="InterPro" id="IPR011055">
    <property type="entry name" value="Dup_hybrid_motif"/>
</dbReference>
<feature type="domain" description="M23ase beta-sheet core" evidence="1">
    <location>
        <begin position="248"/>
        <end position="351"/>
    </location>
</feature>
<gene>
    <name evidence="2" type="ORF">GALL_437790</name>
</gene>
<protein>
    <submittedName>
        <fullName evidence="2">Putative peptidase</fullName>
    </submittedName>
</protein>
<dbReference type="PANTHER" id="PTHR21666">
    <property type="entry name" value="PEPTIDASE-RELATED"/>
    <property type="match status" value="1"/>
</dbReference>
<organism evidence="2">
    <name type="scientific">mine drainage metagenome</name>
    <dbReference type="NCBI Taxonomy" id="410659"/>
    <lineage>
        <taxon>unclassified sequences</taxon>
        <taxon>metagenomes</taxon>
        <taxon>ecological metagenomes</taxon>
    </lineage>
</organism>
<comment type="caution">
    <text evidence="2">The sequence shown here is derived from an EMBL/GenBank/DDBJ whole genome shotgun (WGS) entry which is preliminary data.</text>
</comment>
<evidence type="ECO:0000313" key="2">
    <source>
        <dbReference type="EMBL" id="OIQ74567.1"/>
    </source>
</evidence>
<sequence>MIKYITLVCLLLILNSFKGGNNLLKLNGPDTDTSKVAITISPVRPLIEKDIYGYYMNFDITIKNQTTHTIELSSVEASVMDKTGKLVLRKFMNSHGKAPGIDLLVYTTIKPGETVNVFNPFHTFPPDLTIASVKYGFFFNYADTQEEVNNNKNRLPVDFDASVIKVITPQVYIAKNDYFLPLKGKIIVWDGHDFYSRNRRSSTDIADPKVKEITSNSSRYAYDLMNVDGNGSMYGGSPYKKENWYSYGKPVYVPLDGKIIAIQNNIPDNEYNGKTVKSPKSALSADPDGMGNYVIIQHANGEYSMLLHLEAGSIKVRPGQMVKEGDELGSVGFSGQAMYPHLHYSVTNGAKELASEGLPNYFNNYKLYRGNVTVNIKRSRIDSGDIVESEK</sequence>
<evidence type="ECO:0000259" key="1">
    <source>
        <dbReference type="Pfam" id="PF01551"/>
    </source>
</evidence>
<dbReference type="Gene3D" id="2.70.70.10">
    <property type="entry name" value="Glucose Permease (Domain IIA)"/>
    <property type="match status" value="1"/>
</dbReference>